<protein>
    <submittedName>
        <fullName evidence="6">DNA methylase</fullName>
    </submittedName>
</protein>
<dbReference type="InterPro" id="IPR002941">
    <property type="entry name" value="DNA_methylase_N4/N6"/>
</dbReference>
<dbReference type="EMBL" id="JPSL02000040">
    <property type="protein sequence ID" value="KGQ22363.2"/>
    <property type="molecule type" value="Genomic_DNA"/>
</dbReference>
<keyword evidence="3" id="KW-0808">Transferase</keyword>
<feature type="domain" description="DNA methylase N-4/N-6" evidence="5">
    <location>
        <begin position="415"/>
        <end position="727"/>
    </location>
</feature>
<evidence type="ECO:0000313" key="6">
    <source>
        <dbReference type="EMBL" id="KGQ22363.2"/>
    </source>
</evidence>
<dbReference type="GO" id="GO:0032259">
    <property type="term" value="P:methylation"/>
    <property type="evidence" value="ECO:0007669"/>
    <property type="project" value="UniProtKB-KW"/>
</dbReference>
<dbReference type="InterPro" id="IPR002295">
    <property type="entry name" value="N4/N6-MTase_EcoPI_Mod-like"/>
</dbReference>
<organism evidence="6 7">
    <name type="scientific">Thermus filiformis</name>
    <dbReference type="NCBI Taxonomy" id="276"/>
    <lineage>
        <taxon>Bacteria</taxon>
        <taxon>Thermotogati</taxon>
        <taxon>Deinococcota</taxon>
        <taxon>Deinococci</taxon>
        <taxon>Thermales</taxon>
        <taxon>Thermaceae</taxon>
        <taxon>Thermus</taxon>
    </lineage>
</organism>
<name>A0A0A2WRB0_THEFI</name>
<dbReference type="PROSITE" id="PS00092">
    <property type="entry name" value="N6_MTASE"/>
    <property type="match status" value="1"/>
</dbReference>
<evidence type="ECO:0000256" key="3">
    <source>
        <dbReference type="ARBA" id="ARBA00022679"/>
    </source>
</evidence>
<accession>A0A0A2WRB0</accession>
<comment type="similarity">
    <text evidence="1">Belongs to the N(4)/N(6)-methyltransferase family.</text>
</comment>
<dbReference type="Proteomes" id="UP000030364">
    <property type="component" value="Unassembled WGS sequence"/>
</dbReference>
<dbReference type="SUPFAM" id="SSF53335">
    <property type="entry name" value="S-adenosyl-L-methionine-dependent methyltransferases"/>
    <property type="match status" value="1"/>
</dbReference>
<sequence length="885" mass="104242">MPQEGKQEKQFFQALRDVFVGARVEGESGFVNLMGIKTRYYENGVFPRLKKDIDEALKPFPEFREELFDRLYNFFKRYFSESGSVYFRFTPPHEHVYEKVYTDDRDVALFWKTHILYYVKTDRLFRSMAVEVDGFRFFFDVSALEHKRANEKRTLVYAFKERQGDGTLALSVAYSERGRQTDLAGIRRAIKEALGLSRYTSQVPSEETLERAFRLFERQSEVDYFINKDARRFLQEQFNLWLYQYVFEPEEQQGTVWTERRVRQLQVLKEIAYRIIDFIGQFEEELVRVWNKPKFVLGSHYVITLDRIAGREGGMEVLERLLAHPGMAAQVEEWRELGMVGEDFTPEQVWVTDLMGKRLHERYQYLPLDTKHFPDPEMAIIALFDHLDQELDGWLVHSENYQALNTLLPKFRERVKTVYIDPPYNTGNDDFIYNDRFRHSSWLTMMENRLRLAREWMREDGAIFVNIDDTEQAHLKKLLELVFGDQNFLENFVWNNTATPPSLSRISRRNVEYILAFRKTAQMTELLGRPGEGNDAPLLNRGNPLRTICLPPKSVRFLIPDGRYMAGNRKRVRLIKDVEVVDGTNVTPLYLECESKWTQETIEQEVQRGTLFLIKSEDFSIRYLRSSQEWIPPDKYIDPQFLSRKAGVPTNESARKELEEMGVDFPSYPKPLGLALFFVRSAVNKEGFVLDFFAGSGTTGHAVINLNREDGGRRRYILVEVNDYFHTVLLPRIKKVVFSDKWRDGKAQPEGKGISHFVKYFRLEQYEEVLRRAHYQDDEAPLFVQDDPYTQYVFLRDPKMLDNAETGERVMEVNLERNEIRVDLSKLYPDIDLAESLSCLTGKWIRRIHPAQDDPTRPGRVEFEDGTAVDLQNPPWERVKPLIWW</sequence>
<dbReference type="REBASE" id="114539">
    <property type="entry name" value="M.Tfi43280ORF12015P"/>
</dbReference>
<keyword evidence="4" id="KW-0949">S-adenosyl-L-methionine</keyword>
<evidence type="ECO:0000256" key="1">
    <source>
        <dbReference type="ARBA" id="ARBA00006594"/>
    </source>
</evidence>
<keyword evidence="7" id="KW-1185">Reference proteome</keyword>
<evidence type="ECO:0000256" key="2">
    <source>
        <dbReference type="ARBA" id="ARBA00022603"/>
    </source>
</evidence>
<dbReference type="Pfam" id="PF01555">
    <property type="entry name" value="N6_N4_Mtase"/>
    <property type="match status" value="1"/>
</dbReference>
<dbReference type="PRINTS" id="PR00506">
    <property type="entry name" value="D21N6MTFRASE"/>
</dbReference>
<gene>
    <name evidence="6" type="ORF">THFILI_12015</name>
</gene>
<proteinExistence type="inferred from homology"/>
<dbReference type="InterPro" id="IPR029063">
    <property type="entry name" value="SAM-dependent_MTases_sf"/>
</dbReference>
<evidence type="ECO:0000256" key="4">
    <source>
        <dbReference type="ARBA" id="ARBA00022691"/>
    </source>
</evidence>
<evidence type="ECO:0000313" key="7">
    <source>
        <dbReference type="Proteomes" id="UP000030364"/>
    </source>
</evidence>
<keyword evidence="2 6" id="KW-0489">Methyltransferase</keyword>
<dbReference type="Gene3D" id="3.40.50.150">
    <property type="entry name" value="Vaccinia Virus protein VP39"/>
    <property type="match status" value="1"/>
</dbReference>
<dbReference type="AlphaFoldDB" id="A0A0A2WRB0"/>
<evidence type="ECO:0000259" key="5">
    <source>
        <dbReference type="Pfam" id="PF01555"/>
    </source>
</evidence>
<dbReference type="STRING" id="276.THFILI_12015"/>
<reference evidence="6 7" key="1">
    <citation type="journal article" date="2015" name="Genome Announc.">
        <title>Draft Genome Sequence of the Thermophile Thermus filiformis ATCC 43280, Producer of Carotenoid-(Di)glucoside-Branched Fatty Acid (Di)esters and Source of Hyperthermostable Enzymes of Biotechnological Interest.</title>
        <authorList>
            <person name="Mandelli F."/>
            <person name="Oliveira Ramires B."/>
            <person name="Couger M.B."/>
            <person name="Paixao D.A."/>
            <person name="Camilo C.M."/>
            <person name="Polikarpov I."/>
            <person name="Prade R."/>
            <person name="Riano-Pachon D.M."/>
            <person name="Squina F.M."/>
        </authorList>
    </citation>
    <scope>NUCLEOTIDE SEQUENCE [LARGE SCALE GENOMIC DNA]</scope>
    <source>
        <strain evidence="6 7">ATCC 43280</strain>
    </source>
</reference>
<comment type="caution">
    <text evidence="6">The sequence shown here is derived from an EMBL/GenBank/DDBJ whole genome shotgun (WGS) entry which is preliminary data.</text>
</comment>
<dbReference type="InterPro" id="IPR002052">
    <property type="entry name" value="DNA_methylase_N6_adenine_CS"/>
</dbReference>
<dbReference type="GO" id="GO:0008170">
    <property type="term" value="F:N-methyltransferase activity"/>
    <property type="evidence" value="ECO:0007669"/>
    <property type="project" value="InterPro"/>
</dbReference>
<dbReference type="GO" id="GO:0003677">
    <property type="term" value="F:DNA binding"/>
    <property type="evidence" value="ECO:0007669"/>
    <property type="project" value="InterPro"/>
</dbReference>